<protein>
    <submittedName>
        <fullName evidence="3">Acyltransferase</fullName>
    </submittedName>
</protein>
<gene>
    <name evidence="3" type="ORF">I5E68_06580</name>
</gene>
<keyword evidence="3" id="KW-0808">Transferase</keyword>
<dbReference type="Proteomes" id="UP000617634">
    <property type="component" value="Unassembled WGS sequence"/>
</dbReference>
<dbReference type="Pfam" id="PF01757">
    <property type="entry name" value="Acyl_transf_3"/>
    <property type="match status" value="1"/>
</dbReference>
<feature type="transmembrane region" description="Helical" evidence="1">
    <location>
        <begin position="313"/>
        <end position="336"/>
    </location>
</feature>
<dbReference type="RefSeq" id="WP_197162266.1">
    <property type="nucleotide sequence ID" value="NZ_JADZGI010000001.1"/>
</dbReference>
<dbReference type="PANTHER" id="PTHR36927">
    <property type="entry name" value="BLR4337 PROTEIN"/>
    <property type="match status" value="1"/>
</dbReference>
<dbReference type="PANTHER" id="PTHR36927:SF3">
    <property type="entry name" value="GLUCANS BIOSYNTHESIS PROTEIN C"/>
    <property type="match status" value="1"/>
</dbReference>
<accession>A0A931HAW1</accession>
<proteinExistence type="predicted"/>
<sequence length="400" mass="45241">MKPAPSQRHYGMDWLRIGAFVLLIFYHVGYSFTAWGYQTPTRGVVWWAEIPLLGLSAWRLALLFAISGYASAALLARDKGDTVAFGWSRIKRLGIPLVFGLVVVVPPQPYMGLVNSGYEHGYGYYFLHDAFSFQKIRYEYVPRVMHLWFVMHLLAYTLALCALLLVLPRPVRAALRRACEWLLAGPGLLPLGIIAVFLVRSKVPYGWTDMHNLLEDRAAHLHYGGMFLFGYLLRGSEPVRRAIARQWKIAAVLALAGFFWVARDSWLYPGNIRTPEEWRFALVVAKSIESWSAVIALFGIADRFWNRDHRWRATLSEAVFPVYIAHQTIMVLVMYPIRDWGLTALPEFAILCGSVAVGSWLFYLVGREIGPLRPLIGLKRHKGKPRSVIAPNPNGASQGA</sequence>
<keyword evidence="3" id="KW-0012">Acyltransferase</keyword>
<keyword evidence="1" id="KW-0812">Transmembrane</keyword>
<feature type="transmembrane region" description="Helical" evidence="1">
    <location>
        <begin position="14"/>
        <end position="37"/>
    </location>
</feature>
<feature type="transmembrane region" description="Helical" evidence="1">
    <location>
        <begin position="147"/>
        <end position="167"/>
    </location>
</feature>
<evidence type="ECO:0000313" key="4">
    <source>
        <dbReference type="Proteomes" id="UP000617634"/>
    </source>
</evidence>
<feature type="transmembrane region" description="Helical" evidence="1">
    <location>
        <begin position="57"/>
        <end position="76"/>
    </location>
</feature>
<name>A0A931HAW1_9SPHN</name>
<feature type="transmembrane region" description="Helical" evidence="1">
    <location>
        <begin position="280"/>
        <end position="301"/>
    </location>
</feature>
<feature type="transmembrane region" description="Helical" evidence="1">
    <location>
        <begin position="179"/>
        <end position="199"/>
    </location>
</feature>
<evidence type="ECO:0000259" key="2">
    <source>
        <dbReference type="Pfam" id="PF01757"/>
    </source>
</evidence>
<feature type="transmembrane region" description="Helical" evidence="1">
    <location>
        <begin position="219"/>
        <end position="235"/>
    </location>
</feature>
<organism evidence="3 4">
    <name type="scientific">Novosphingobium aureum</name>
    <dbReference type="NCBI Taxonomy" id="2792964"/>
    <lineage>
        <taxon>Bacteria</taxon>
        <taxon>Pseudomonadati</taxon>
        <taxon>Pseudomonadota</taxon>
        <taxon>Alphaproteobacteria</taxon>
        <taxon>Sphingomonadales</taxon>
        <taxon>Sphingomonadaceae</taxon>
        <taxon>Novosphingobium</taxon>
    </lineage>
</organism>
<keyword evidence="1" id="KW-1133">Transmembrane helix</keyword>
<dbReference type="GO" id="GO:0016747">
    <property type="term" value="F:acyltransferase activity, transferring groups other than amino-acyl groups"/>
    <property type="evidence" value="ECO:0007669"/>
    <property type="project" value="InterPro"/>
</dbReference>
<evidence type="ECO:0000256" key="1">
    <source>
        <dbReference type="SAM" id="Phobius"/>
    </source>
</evidence>
<dbReference type="EMBL" id="JADZGI010000001">
    <property type="protein sequence ID" value="MBH0112617.1"/>
    <property type="molecule type" value="Genomic_DNA"/>
</dbReference>
<feature type="domain" description="Acyltransferase 3" evidence="2">
    <location>
        <begin position="10"/>
        <end position="363"/>
    </location>
</feature>
<dbReference type="AlphaFoldDB" id="A0A931HAW1"/>
<feature type="transmembrane region" description="Helical" evidence="1">
    <location>
        <begin position="348"/>
        <end position="366"/>
    </location>
</feature>
<keyword evidence="1" id="KW-0472">Membrane</keyword>
<dbReference type="InterPro" id="IPR002656">
    <property type="entry name" value="Acyl_transf_3_dom"/>
</dbReference>
<keyword evidence="4" id="KW-1185">Reference proteome</keyword>
<dbReference type="InterPro" id="IPR050623">
    <property type="entry name" value="Glucan_succinyl_AcylTrfase"/>
</dbReference>
<reference evidence="3" key="1">
    <citation type="submission" date="2020-11" db="EMBL/GenBank/DDBJ databases">
        <title>Novosphingobium aureum sp. nov., a marine bacterium isolated from sediment of a salt flat.</title>
        <authorList>
            <person name="Yoo Y."/>
            <person name="Kim J.-J."/>
        </authorList>
    </citation>
    <scope>NUCLEOTIDE SEQUENCE</scope>
    <source>
        <strain evidence="3">YJ-S2-02</strain>
    </source>
</reference>
<comment type="caution">
    <text evidence="3">The sequence shown here is derived from an EMBL/GenBank/DDBJ whole genome shotgun (WGS) entry which is preliminary data.</text>
</comment>
<feature type="transmembrane region" description="Helical" evidence="1">
    <location>
        <begin position="97"/>
        <end position="118"/>
    </location>
</feature>
<evidence type="ECO:0000313" key="3">
    <source>
        <dbReference type="EMBL" id="MBH0112617.1"/>
    </source>
</evidence>
<feature type="transmembrane region" description="Helical" evidence="1">
    <location>
        <begin position="247"/>
        <end position="268"/>
    </location>
</feature>